<evidence type="ECO:0000313" key="2">
    <source>
        <dbReference type="Proteomes" id="UP000596661"/>
    </source>
</evidence>
<dbReference type="PANTHER" id="PTHR11439">
    <property type="entry name" value="GAG-POL-RELATED RETROTRANSPOSON"/>
    <property type="match status" value="1"/>
</dbReference>
<dbReference type="PANTHER" id="PTHR11439:SF463">
    <property type="entry name" value="REVERSE TRANSCRIPTASE TY1_COPIA-TYPE DOMAIN-CONTAINING PROTEIN"/>
    <property type="match status" value="1"/>
</dbReference>
<dbReference type="CDD" id="cd09272">
    <property type="entry name" value="RNase_HI_RT_Ty1"/>
    <property type="match status" value="1"/>
</dbReference>
<dbReference type="OMA" id="IEDPSHY"/>
<dbReference type="Proteomes" id="UP000596661">
    <property type="component" value="Chromosome 3"/>
</dbReference>
<dbReference type="AlphaFoldDB" id="A0A803PAV2"/>
<protein>
    <recommendedName>
        <fullName evidence="3">Reverse transcriptase Ty1/copia-type domain-containing protein</fullName>
    </recommendedName>
</protein>
<keyword evidence="2" id="KW-1185">Reference proteome</keyword>
<dbReference type="SUPFAM" id="SSF56672">
    <property type="entry name" value="DNA/RNA polymerases"/>
    <property type="match status" value="1"/>
</dbReference>
<sequence length="233" mass="26267">MVQPPGFVDPEHPDYVCKLQKALYGLKQAPRACALSNKFSLKDLGDLHYFSGIQVLQTIDGLLLSQQKYLQDLLCKAEMQGVKTQNSPVNAGLRLSQYGSEPIEDPSHYREFSGIWLALWTLDSKFSTHLQAFCDADWAADPDDRRSTTGFCVFHGDNLITWQSRKQTTISRSSTEAEFQSLAAMVYKLTWIQSLLSKLHYKSIPTPTIWCDNVSSVMLAANPILHARTKHVE</sequence>
<dbReference type="EnsemblPlants" id="evm.model.03.895">
    <property type="protein sequence ID" value="cds.evm.model.03.895"/>
    <property type="gene ID" value="evm.TU.03.895"/>
</dbReference>
<dbReference type="Gramene" id="evm.model.03.895">
    <property type="protein sequence ID" value="cds.evm.model.03.895"/>
    <property type="gene ID" value="evm.TU.03.895"/>
</dbReference>
<evidence type="ECO:0008006" key="3">
    <source>
        <dbReference type="Google" id="ProtNLM"/>
    </source>
</evidence>
<reference evidence="1" key="2">
    <citation type="submission" date="2021-03" db="UniProtKB">
        <authorList>
            <consortium name="EnsemblPlants"/>
        </authorList>
    </citation>
    <scope>IDENTIFICATION</scope>
</reference>
<accession>A0A803PAV2</accession>
<organism evidence="1 2">
    <name type="scientific">Cannabis sativa</name>
    <name type="common">Hemp</name>
    <name type="synonym">Marijuana</name>
    <dbReference type="NCBI Taxonomy" id="3483"/>
    <lineage>
        <taxon>Eukaryota</taxon>
        <taxon>Viridiplantae</taxon>
        <taxon>Streptophyta</taxon>
        <taxon>Embryophyta</taxon>
        <taxon>Tracheophyta</taxon>
        <taxon>Spermatophyta</taxon>
        <taxon>Magnoliopsida</taxon>
        <taxon>eudicotyledons</taxon>
        <taxon>Gunneridae</taxon>
        <taxon>Pentapetalae</taxon>
        <taxon>rosids</taxon>
        <taxon>fabids</taxon>
        <taxon>Rosales</taxon>
        <taxon>Cannabaceae</taxon>
        <taxon>Cannabis</taxon>
    </lineage>
</organism>
<reference evidence="1" key="1">
    <citation type="submission" date="2018-11" db="EMBL/GenBank/DDBJ databases">
        <authorList>
            <person name="Grassa J C."/>
        </authorList>
    </citation>
    <scope>NUCLEOTIDE SEQUENCE [LARGE SCALE GENOMIC DNA]</scope>
</reference>
<evidence type="ECO:0000313" key="1">
    <source>
        <dbReference type="EnsemblPlants" id="cds.evm.model.03.895"/>
    </source>
</evidence>
<proteinExistence type="predicted"/>
<dbReference type="EMBL" id="UZAU01000269">
    <property type="status" value="NOT_ANNOTATED_CDS"/>
    <property type="molecule type" value="Genomic_DNA"/>
</dbReference>
<name>A0A803PAV2_CANSA</name>
<dbReference type="InterPro" id="IPR043502">
    <property type="entry name" value="DNA/RNA_pol_sf"/>
</dbReference>